<sequence length="83" mass="9679">MFDEQPTLELLFEQLGLSSVEKDIDQFVEQHQLPVGVMMHEAKFWTESQRQFIVSHWQKDDEWAIVVDTLNELLSQNATKASS</sequence>
<reference evidence="1 2" key="1">
    <citation type="submission" date="2020-03" db="EMBL/GenBank/DDBJ databases">
        <authorList>
            <person name="Zhu W."/>
        </authorList>
    </citation>
    <scope>NUCLEOTIDE SEQUENCE [LARGE SCALE GENOMIC DNA]</scope>
    <source>
        <strain evidence="1 2">323-1</strain>
    </source>
</reference>
<name>A0A6G8RYA9_9GAMM</name>
<evidence type="ECO:0000313" key="1">
    <source>
        <dbReference type="EMBL" id="QIO06936.1"/>
    </source>
</evidence>
<gene>
    <name evidence="1" type="ORF">G8E00_13795</name>
</gene>
<dbReference type="Pfam" id="PF10982">
    <property type="entry name" value="DUF2789"/>
    <property type="match status" value="1"/>
</dbReference>
<organism evidence="1 2">
    <name type="scientific">Acinetobacter shaoyimingii</name>
    <dbReference type="NCBI Taxonomy" id="2715164"/>
    <lineage>
        <taxon>Bacteria</taxon>
        <taxon>Pseudomonadati</taxon>
        <taxon>Pseudomonadota</taxon>
        <taxon>Gammaproteobacteria</taxon>
        <taxon>Moraxellales</taxon>
        <taxon>Moraxellaceae</taxon>
        <taxon>Acinetobacter</taxon>
    </lineage>
</organism>
<dbReference type="InterPro" id="IPR021250">
    <property type="entry name" value="DUF2789"/>
</dbReference>
<dbReference type="InterPro" id="IPR038086">
    <property type="entry name" value="DUF2789_sf"/>
</dbReference>
<accession>A0A6G8RYA9</accession>
<dbReference type="Proteomes" id="UP000502297">
    <property type="component" value="Chromosome"/>
</dbReference>
<dbReference type="EMBL" id="CP049801">
    <property type="protein sequence ID" value="QIO06936.1"/>
    <property type="molecule type" value="Genomic_DNA"/>
</dbReference>
<dbReference type="RefSeq" id="WP_166010991.1">
    <property type="nucleotide sequence ID" value="NZ_CP049801.1"/>
</dbReference>
<dbReference type="AlphaFoldDB" id="A0A6G8RYA9"/>
<proteinExistence type="predicted"/>
<dbReference type="KEGG" id="asha:G8E00_13795"/>
<dbReference type="Gene3D" id="1.10.10.1130">
    <property type="entry name" value="Uncharacterised protein PF10982, DUF2789"/>
    <property type="match status" value="1"/>
</dbReference>
<keyword evidence="2" id="KW-1185">Reference proteome</keyword>
<evidence type="ECO:0000313" key="2">
    <source>
        <dbReference type="Proteomes" id="UP000502297"/>
    </source>
</evidence>
<protein>
    <submittedName>
        <fullName evidence="1">DUF2789 domain-containing protein</fullName>
    </submittedName>
</protein>